<evidence type="ECO:0000256" key="2">
    <source>
        <dbReference type="SAM" id="Phobius"/>
    </source>
</evidence>
<protein>
    <recommendedName>
        <fullName evidence="5">DUF3311 domain-containing protein</fullName>
    </recommendedName>
</protein>
<dbReference type="Proteomes" id="UP000190037">
    <property type="component" value="Unassembled WGS sequence"/>
</dbReference>
<keyword evidence="2" id="KW-0472">Membrane</keyword>
<feature type="transmembrane region" description="Helical" evidence="2">
    <location>
        <begin position="74"/>
        <end position="96"/>
    </location>
</feature>
<dbReference type="EMBL" id="MWQN01000001">
    <property type="protein sequence ID" value="OPC79708.1"/>
    <property type="molecule type" value="Genomic_DNA"/>
</dbReference>
<proteinExistence type="predicted"/>
<feature type="region of interest" description="Disordered" evidence="1">
    <location>
        <begin position="1"/>
        <end position="36"/>
    </location>
</feature>
<dbReference type="InterPro" id="IPR021741">
    <property type="entry name" value="DUF3311"/>
</dbReference>
<name>A0A1T3NSB4_9ACTN</name>
<keyword evidence="4" id="KW-1185">Reference proteome</keyword>
<feature type="transmembrane region" description="Helical" evidence="2">
    <location>
        <begin position="42"/>
        <end position="62"/>
    </location>
</feature>
<accession>A0A1T3NSB4</accession>
<evidence type="ECO:0000313" key="4">
    <source>
        <dbReference type="Proteomes" id="UP000190037"/>
    </source>
</evidence>
<evidence type="ECO:0000313" key="3">
    <source>
        <dbReference type="EMBL" id="OPC79708.1"/>
    </source>
</evidence>
<keyword evidence="2" id="KW-1133">Transmembrane helix</keyword>
<keyword evidence="2" id="KW-0812">Transmembrane</keyword>
<evidence type="ECO:0008006" key="5">
    <source>
        <dbReference type="Google" id="ProtNLM"/>
    </source>
</evidence>
<comment type="caution">
    <text evidence="3">The sequence shown here is derived from an EMBL/GenBank/DDBJ whole genome shotgun (WGS) entry which is preliminary data.</text>
</comment>
<sequence>MAGPRNSSTDRRSVGRGIDHRRRHDRGEPPRAVGRTGATRRIAAGALLAAPVTALLWVPWYARRGPELAGVPFFYWYQLVWVPGCAIAMFCAHLLLRRRPDRDHS</sequence>
<dbReference type="RefSeq" id="WP_078973973.1">
    <property type="nucleotide sequence ID" value="NZ_MWQN01000001.1"/>
</dbReference>
<dbReference type="Pfam" id="PF11755">
    <property type="entry name" value="DUF3311"/>
    <property type="match status" value="1"/>
</dbReference>
<dbReference type="AlphaFoldDB" id="A0A1T3NSB4"/>
<dbReference type="OrthoDB" id="123261at2"/>
<evidence type="ECO:0000256" key="1">
    <source>
        <dbReference type="SAM" id="MobiDB-lite"/>
    </source>
</evidence>
<gene>
    <name evidence="3" type="ORF">B4N89_01010</name>
</gene>
<organism evidence="3 4">
    <name type="scientific">Embleya scabrispora</name>
    <dbReference type="NCBI Taxonomy" id="159449"/>
    <lineage>
        <taxon>Bacteria</taxon>
        <taxon>Bacillati</taxon>
        <taxon>Actinomycetota</taxon>
        <taxon>Actinomycetes</taxon>
        <taxon>Kitasatosporales</taxon>
        <taxon>Streptomycetaceae</taxon>
        <taxon>Embleya</taxon>
    </lineage>
</organism>
<reference evidence="3 4" key="1">
    <citation type="submission" date="2017-03" db="EMBL/GenBank/DDBJ databases">
        <title>Draft genome sequence of Streptomyces scabrisporus NF3, endophyte isolated from Amphipterygium adstringens.</title>
        <authorList>
            <person name="Vazquez M."/>
            <person name="Ceapa C.D."/>
            <person name="Rodriguez Luna D."/>
            <person name="Sanchez Esquivel S."/>
        </authorList>
    </citation>
    <scope>NUCLEOTIDE SEQUENCE [LARGE SCALE GENOMIC DNA]</scope>
    <source>
        <strain evidence="3 4">NF3</strain>
    </source>
</reference>
<dbReference type="STRING" id="159449.B4N89_01010"/>